<dbReference type="RefSeq" id="WP_090678306.1">
    <property type="nucleotide sequence ID" value="NZ_FORU01000004.1"/>
</dbReference>
<keyword evidence="1" id="KW-1133">Transmembrane helix</keyword>
<protein>
    <submittedName>
        <fullName evidence="2">SdpI/YhfL protein family protein</fullName>
    </submittedName>
</protein>
<dbReference type="InterPro" id="IPR025962">
    <property type="entry name" value="SdpI/YhfL"/>
</dbReference>
<keyword evidence="3" id="KW-1185">Reference proteome</keyword>
<accession>A0A1I3P6N2</accession>
<evidence type="ECO:0000313" key="2">
    <source>
        <dbReference type="EMBL" id="SFJ17208.1"/>
    </source>
</evidence>
<evidence type="ECO:0000256" key="1">
    <source>
        <dbReference type="SAM" id="Phobius"/>
    </source>
</evidence>
<proteinExistence type="predicted"/>
<evidence type="ECO:0000313" key="3">
    <source>
        <dbReference type="Proteomes" id="UP000243887"/>
    </source>
</evidence>
<keyword evidence="1" id="KW-0812">Transmembrane</keyword>
<dbReference type="EMBL" id="FORU01000004">
    <property type="protein sequence ID" value="SFJ17208.1"/>
    <property type="molecule type" value="Genomic_DNA"/>
</dbReference>
<feature type="transmembrane region" description="Helical" evidence="1">
    <location>
        <begin position="77"/>
        <end position="101"/>
    </location>
</feature>
<keyword evidence="1" id="KW-0472">Membrane</keyword>
<reference evidence="3" key="1">
    <citation type="submission" date="2016-10" db="EMBL/GenBank/DDBJ databases">
        <authorList>
            <person name="Varghese N."/>
            <person name="Submissions S."/>
        </authorList>
    </citation>
    <scope>NUCLEOTIDE SEQUENCE [LARGE SCALE GENOMIC DNA]</scope>
    <source>
        <strain evidence="3">DSM 26542</strain>
    </source>
</reference>
<dbReference type="Pfam" id="PF13630">
    <property type="entry name" value="SdpI"/>
    <property type="match status" value="1"/>
</dbReference>
<feature type="transmembrane region" description="Helical" evidence="1">
    <location>
        <begin position="6"/>
        <end position="25"/>
    </location>
</feature>
<sequence>MSEEMIISIFFIAIGVVVLLCKNNTNHILGYRTYMSMKNQSNWHYAQIYSGKRILILGVILLILLIIAPLFEINTKLISTLYGIGIGVGTLLIIVATEIALNKKEKEKEQ</sequence>
<dbReference type="AlphaFoldDB" id="A0A1I3P6N2"/>
<dbReference type="OrthoDB" id="3173919at2"/>
<name>A0A1I3P6N2_9FLAO</name>
<dbReference type="Proteomes" id="UP000243887">
    <property type="component" value="Unassembled WGS sequence"/>
</dbReference>
<gene>
    <name evidence="2" type="ORF">SAMN04487893_1046</name>
</gene>
<dbReference type="STRING" id="1150112.SAMN04487893_1046"/>
<organism evidence="2 3">
    <name type="scientific">Myroides guanonis</name>
    <dbReference type="NCBI Taxonomy" id="1150112"/>
    <lineage>
        <taxon>Bacteria</taxon>
        <taxon>Pseudomonadati</taxon>
        <taxon>Bacteroidota</taxon>
        <taxon>Flavobacteriia</taxon>
        <taxon>Flavobacteriales</taxon>
        <taxon>Flavobacteriaceae</taxon>
        <taxon>Myroides</taxon>
    </lineage>
</organism>
<feature type="transmembrane region" description="Helical" evidence="1">
    <location>
        <begin position="54"/>
        <end position="71"/>
    </location>
</feature>